<keyword evidence="2" id="KW-1185">Reference proteome</keyword>
<dbReference type="SUPFAM" id="SSF140931">
    <property type="entry name" value="Fic-like"/>
    <property type="match status" value="1"/>
</dbReference>
<dbReference type="PANTHER" id="PTHR13504">
    <property type="entry name" value="FIDO DOMAIN-CONTAINING PROTEIN DDB_G0283145"/>
    <property type="match status" value="1"/>
</dbReference>
<dbReference type="InterPro" id="IPR003812">
    <property type="entry name" value="Fido"/>
</dbReference>
<evidence type="ECO:0000313" key="2">
    <source>
        <dbReference type="Proteomes" id="UP000235584"/>
    </source>
</evidence>
<dbReference type="Pfam" id="PF13784">
    <property type="entry name" value="Fic_N"/>
    <property type="match status" value="1"/>
</dbReference>
<dbReference type="KEGG" id="bsto:C0V70_13080"/>
<evidence type="ECO:0000313" key="1">
    <source>
        <dbReference type="EMBL" id="AUN99017.1"/>
    </source>
</evidence>
<gene>
    <name evidence="1" type="ORF">C0V70_13080</name>
</gene>
<organism evidence="1 2">
    <name type="scientific">Bacteriovorax stolpii</name>
    <name type="common">Bdellovibrio stolpii</name>
    <dbReference type="NCBI Taxonomy" id="960"/>
    <lineage>
        <taxon>Bacteria</taxon>
        <taxon>Pseudomonadati</taxon>
        <taxon>Bdellovibrionota</taxon>
        <taxon>Bacteriovoracia</taxon>
        <taxon>Bacteriovoracales</taxon>
        <taxon>Bacteriovoracaceae</taxon>
        <taxon>Bacteriovorax</taxon>
    </lineage>
</organism>
<dbReference type="InterPro" id="IPR036597">
    <property type="entry name" value="Fido-like_dom_sf"/>
</dbReference>
<dbReference type="RefSeq" id="WP_102244308.1">
    <property type="nucleotide sequence ID" value="NZ_CP025704.1"/>
</dbReference>
<protein>
    <submittedName>
        <fullName evidence="1">Uncharacterized protein</fullName>
    </submittedName>
</protein>
<dbReference type="PANTHER" id="PTHR13504:SF38">
    <property type="entry name" value="FIDO DOMAIN-CONTAINING PROTEIN"/>
    <property type="match status" value="1"/>
</dbReference>
<proteinExistence type="predicted"/>
<dbReference type="Proteomes" id="UP000235584">
    <property type="component" value="Chromosome"/>
</dbReference>
<sequence>MNIEELEESLKQPFTLKRGFGITKINHPEWQNIFFIVPPAPPKELDTKKLPYSSISKALKVLSALPHFSQMSELDKLVNYLFVRREVVQSSRLEGTWSTIDHALTPGDLADADEGKNEHQAVRSYAKILEEMIEETLKKKESVFNLKLIQEIHKQIVEHDPKSKGVPGKLRTEGEPGSVVIIGGGQRKENSLYNPAPPSEVLRTLNEVLTWLSDANLAIMGDAGGGGLSLPVRLAIAHSHFEAVHPFTDGNGRCGRALWPLQMICAGNSPLYLSGYVEEYKDSYTKALQEAQKRLNYNPLIEFLCEAIIEADLEAKKTRETIHQMPEVWNKRSGFREKSAPKRALTLLLHYPIISSAILEKELGVKRTAADNAINSLLEKKIIRYRQTENRQRLYAAEEIIQILSRPFGSEIELALEKARGLLKI</sequence>
<dbReference type="EMBL" id="CP025704">
    <property type="protein sequence ID" value="AUN99017.1"/>
    <property type="molecule type" value="Genomic_DNA"/>
</dbReference>
<dbReference type="InterPro" id="IPR040198">
    <property type="entry name" value="Fido_containing"/>
</dbReference>
<accession>A0A2K9NU47</accession>
<dbReference type="InterPro" id="IPR025758">
    <property type="entry name" value="Fic/DOC_N"/>
</dbReference>
<name>A0A2K9NU47_BACTC</name>
<dbReference type="AlphaFoldDB" id="A0A2K9NU47"/>
<dbReference type="PROSITE" id="PS51459">
    <property type="entry name" value="FIDO"/>
    <property type="match status" value="1"/>
</dbReference>
<reference evidence="1 2" key="1">
    <citation type="submission" date="2018-01" db="EMBL/GenBank/DDBJ databases">
        <title>Complete genome sequence of Bacteriovorax stolpii DSM12778.</title>
        <authorList>
            <person name="Tang B."/>
            <person name="Chang J."/>
        </authorList>
    </citation>
    <scope>NUCLEOTIDE SEQUENCE [LARGE SCALE GENOMIC DNA]</scope>
    <source>
        <strain evidence="1 2">DSM 12778</strain>
    </source>
</reference>
<dbReference type="OrthoDB" id="9807853at2"/>
<dbReference type="Pfam" id="PF02661">
    <property type="entry name" value="Fic"/>
    <property type="match status" value="1"/>
</dbReference>
<dbReference type="Gene3D" id="1.10.3290.10">
    <property type="entry name" value="Fido-like domain"/>
    <property type="match status" value="1"/>
</dbReference>